<dbReference type="GeneID" id="24918516"/>
<dbReference type="RefSeq" id="XP_012895067.1">
    <property type="nucleotide sequence ID" value="XM_013039613.1"/>
</dbReference>
<evidence type="ECO:0000313" key="3">
    <source>
        <dbReference type="Proteomes" id="UP000008312"/>
    </source>
</evidence>
<dbReference type="EMBL" id="FN668640">
    <property type="protein sequence ID" value="CBK21019.2"/>
    <property type="molecule type" value="Genomic_DNA"/>
</dbReference>
<evidence type="ECO:0008006" key="4">
    <source>
        <dbReference type="Google" id="ProtNLM"/>
    </source>
</evidence>
<reference evidence="2" key="1">
    <citation type="submission" date="2010-02" db="EMBL/GenBank/DDBJ databases">
        <title>Sequencing and annotation of the Blastocystis hominis genome.</title>
        <authorList>
            <person name="Wincker P."/>
        </authorList>
    </citation>
    <scope>NUCLEOTIDE SEQUENCE</scope>
    <source>
        <strain evidence="2">Singapore isolate B</strain>
    </source>
</reference>
<gene>
    <name evidence="2" type="ORF">GSBLH_T00001243001</name>
</gene>
<keyword evidence="3" id="KW-1185">Reference proteome</keyword>
<dbReference type="AlphaFoldDB" id="D8LYY0"/>
<dbReference type="InParanoid" id="D8LYY0"/>
<proteinExistence type="predicted"/>
<protein>
    <recommendedName>
        <fullName evidence="4">DUF4878 domain-containing protein</fullName>
    </recommendedName>
</protein>
<feature type="signal peptide" evidence="1">
    <location>
        <begin position="1"/>
        <end position="18"/>
    </location>
</feature>
<dbReference type="Proteomes" id="UP000008312">
    <property type="component" value="Unassembled WGS sequence"/>
</dbReference>
<sequence length="138" mass="16185">MVLNFFLFISLLSVACSGLTWDDKHWLSERETMTDLAEKAIRDLKEKSEIHLYDDIELINVLTQRKSISGDKRSIYMKILLKSHYFADYEAEKAVDVLILQSRSDYSLSFYFDELPAMNPSFVRKMTEKWGAKEETEL</sequence>
<keyword evidence="1" id="KW-0732">Signal</keyword>
<accession>D8LYY0</accession>
<name>D8LYY0_BLAHO</name>
<evidence type="ECO:0000313" key="2">
    <source>
        <dbReference type="EMBL" id="CBK21019.2"/>
    </source>
</evidence>
<evidence type="ECO:0000256" key="1">
    <source>
        <dbReference type="SAM" id="SignalP"/>
    </source>
</evidence>
<feature type="chain" id="PRO_5003117651" description="DUF4878 domain-containing protein" evidence="1">
    <location>
        <begin position="19"/>
        <end position="138"/>
    </location>
</feature>
<organism evidence="2">
    <name type="scientific">Blastocystis hominis</name>
    <dbReference type="NCBI Taxonomy" id="12968"/>
    <lineage>
        <taxon>Eukaryota</taxon>
        <taxon>Sar</taxon>
        <taxon>Stramenopiles</taxon>
        <taxon>Bigyra</taxon>
        <taxon>Opalozoa</taxon>
        <taxon>Opalinata</taxon>
        <taxon>Blastocystidae</taxon>
        <taxon>Blastocystis</taxon>
    </lineage>
</organism>